<protein>
    <submittedName>
        <fullName evidence="1">SMI1/KNR4 family protein</fullName>
    </submittedName>
</protein>
<dbReference type="SUPFAM" id="SSF160631">
    <property type="entry name" value="SMI1/KNR4-like"/>
    <property type="match status" value="1"/>
</dbReference>
<dbReference type="InterPro" id="IPR037883">
    <property type="entry name" value="Knr4/Smi1-like_sf"/>
</dbReference>
<organism evidence="1 2">
    <name type="scientific">Amycolatopsis dendrobii</name>
    <dbReference type="NCBI Taxonomy" id="2760662"/>
    <lineage>
        <taxon>Bacteria</taxon>
        <taxon>Bacillati</taxon>
        <taxon>Actinomycetota</taxon>
        <taxon>Actinomycetes</taxon>
        <taxon>Pseudonocardiales</taxon>
        <taxon>Pseudonocardiaceae</taxon>
        <taxon>Amycolatopsis</taxon>
    </lineage>
</organism>
<accession>A0A7W3W0V3</accession>
<dbReference type="Pfam" id="PF14568">
    <property type="entry name" value="SUKH_6"/>
    <property type="match status" value="1"/>
</dbReference>
<name>A0A7W3W0V3_9PSEU</name>
<proteinExistence type="predicted"/>
<comment type="caution">
    <text evidence="1">The sequence shown here is derived from an EMBL/GenBank/DDBJ whole genome shotgun (WGS) entry which is preliminary data.</text>
</comment>
<keyword evidence="2" id="KW-1185">Reference proteome</keyword>
<gene>
    <name evidence="1" type="ORF">H4281_26905</name>
</gene>
<dbReference type="RefSeq" id="WP_182893703.1">
    <property type="nucleotide sequence ID" value="NZ_JACGZW010000009.1"/>
</dbReference>
<dbReference type="AlphaFoldDB" id="A0A7W3W0V3"/>
<dbReference type="Proteomes" id="UP000526734">
    <property type="component" value="Unassembled WGS sequence"/>
</dbReference>
<evidence type="ECO:0000313" key="2">
    <source>
        <dbReference type="Proteomes" id="UP000526734"/>
    </source>
</evidence>
<reference evidence="1 2" key="1">
    <citation type="submission" date="2020-08" db="EMBL/GenBank/DDBJ databases">
        <title>Amycolatopsis sp. nov. DR6-1 isolated from Dendrobium heterocarpum.</title>
        <authorList>
            <person name="Tedsree N."/>
            <person name="Kuncharoen N."/>
            <person name="Likhitwitayawuid K."/>
            <person name="Tanasupawat S."/>
        </authorList>
    </citation>
    <scope>NUCLEOTIDE SEQUENCE [LARGE SCALE GENOMIC DNA]</scope>
    <source>
        <strain evidence="1 2">DR6-1</strain>
    </source>
</reference>
<dbReference type="EMBL" id="JACGZW010000009">
    <property type="protein sequence ID" value="MBB1156798.1"/>
    <property type="molecule type" value="Genomic_DNA"/>
</dbReference>
<evidence type="ECO:0000313" key="1">
    <source>
        <dbReference type="EMBL" id="MBB1156798.1"/>
    </source>
</evidence>
<sequence>MPDYKRIFSGADPVPQLIDWAKVESDLGISLPPDYREFAENYPAVNIDDFLNIMHPCSSRPALNLIEQSPIIREMWSALWVRAEGDFPYPIFPADGGLFPWAYNDENGFYFWKTGGAPSTWTVVVVEALQWWEHPGGFGEFIAGLTAGEIASPVIESEISGPDYEVRLFD</sequence>
<dbReference type="Gene3D" id="3.40.1580.10">
    <property type="entry name" value="SMI1/KNR4-like"/>
    <property type="match status" value="1"/>
</dbReference>